<dbReference type="EMBL" id="CABT02000043">
    <property type="protein sequence ID" value="CCC13701.1"/>
    <property type="molecule type" value="Genomic_DNA"/>
</dbReference>
<sequence>MARKKKSGSTKTPGLPGQPQTQGHLSTVPKKVPIDHRPETSPYASPACNLPFASPMVVALDVLKNKAPKLYAAYDSQSPELPTISEEIGHVIVHYLYTNKYESLKPTGADKLAKQIVELKTAIKVYIFARAYDLPDLVRLAERNVEKFGDGMALPTLLEVASDAYPSLADSDQWFIGYLKKRIRLHLNDASSLLGTDLLSRLSHILSPNKILLRIVLEVCCEQMTNPKQELASPITSAESSRATSRTRDLSRDERKQSPLAEEATPEEPEVKAIEVAATPVVEAETAPEVEQPQQVEVNRAPSELEAETVPESEVRELFDDDISEPELEAKTETQVVAAVVPETETKVELVGRDRKDSGKELNDELPITLSTEPVIKELDASTHDLPIRPRVNREADSGFWEPTTPAEAEAVKEHNFLELQSAPAVSELSAESEAAEVKETEEDVKQDKGKAVDAEIEVTETPNQFLHLAAIPENAENVVESTTEDALKITQEVAVEEQDITKPTEKAETTPVDNEVDSSDADKQLPEQQQQLTDAAADSAERQNEAQHEHELSPAALRDAAKSVVSFAVSDDQKAELGVHEEPRTVGVDAETKSTTTGDLFAGAEPTESALVSAPKVSSKIDVSDKTEEVPVHPGMNPRSKSWKRRLSMRVPALFGRGM</sequence>
<feature type="region of interest" description="Disordered" evidence="1">
    <location>
        <begin position="1"/>
        <end position="40"/>
    </location>
</feature>
<dbReference type="eggNOG" id="ENOG502S9TE">
    <property type="taxonomic scope" value="Eukaryota"/>
</dbReference>
<evidence type="ECO:0000313" key="3">
    <source>
        <dbReference type="Proteomes" id="UP000001881"/>
    </source>
</evidence>
<feature type="region of interest" description="Disordered" evidence="1">
    <location>
        <begin position="228"/>
        <end position="273"/>
    </location>
</feature>
<dbReference type="VEuPathDB" id="FungiDB:SMAC_08204"/>
<feature type="compositionally biased region" description="Low complexity" evidence="1">
    <location>
        <begin position="285"/>
        <end position="298"/>
    </location>
</feature>
<feature type="region of interest" description="Disordered" evidence="1">
    <location>
        <begin position="285"/>
        <end position="330"/>
    </location>
</feature>
<keyword evidence="3" id="KW-1185">Reference proteome</keyword>
<dbReference type="STRING" id="771870.F7W856"/>
<evidence type="ECO:0000256" key="1">
    <source>
        <dbReference type="SAM" id="MobiDB-lite"/>
    </source>
</evidence>
<feature type="compositionally biased region" description="Low complexity" evidence="1">
    <location>
        <begin position="424"/>
        <end position="433"/>
    </location>
</feature>
<reference evidence="2 3" key="1">
    <citation type="journal article" date="2010" name="PLoS Genet.">
        <title>De novo assembly of a 40 Mb eukaryotic genome from short sequence reads: Sordaria macrospora, a model organism for fungal morphogenesis.</title>
        <authorList>
            <person name="Nowrousian M."/>
            <person name="Stajich J."/>
            <person name="Chu M."/>
            <person name="Engh I."/>
            <person name="Espagne E."/>
            <person name="Halliday K."/>
            <person name="Kamerewerd J."/>
            <person name="Kempken F."/>
            <person name="Knab B."/>
            <person name="Kuo H.C."/>
            <person name="Osiewacz H.D."/>
            <person name="Poeggeler S."/>
            <person name="Read N."/>
            <person name="Seiler S."/>
            <person name="Smith K."/>
            <person name="Zickler D."/>
            <person name="Kueck U."/>
            <person name="Freitag M."/>
        </authorList>
    </citation>
    <scope>NUCLEOTIDE SEQUENCE [LARGE SCALE GENOMIC DNA]</scope>
    <source>
        <strain evidence="3">ATCC MYA-333 / DSM 997 / K(L3346) / K-hell</strain>
        <tissue evidence="2">Mycelium</tissue>
    </source>
</reference>
<dbReference type="PANTHER" id="PTHR37538">
    <property type="entry name" value="BTB DOMAIN-CONTAINING PROTEIN"/>
    <property type="match status" value="1"/>
</dbReference>
<proteinExistence type="predicted"/>
<dbReference type="AlphaFoldDB" id="F7W856"/>
<feature type="compositionally biased region" description="Basic and acidic residues" evidence="1">
    <location>
        <begin position="500"/>
        <end position="509"/>
    </location>
</feature>
<accession>F7W856</accession>
<protein>
    <submittedName>
        <fullName evidence="2">WGS project CABT00000000 data, contig 2.43</fullName>
    </submittedName>
</protein>
<feature type="compositionally biased region" description="Basic and acidic residues" evidence="1">
    <location>
        <begin position="572"/>
        <end position="585"/>
    </location>
</feature>
<organism evidence="2 3">
    <name type="scientific">Sordaria macrospora (strain ATCC MYA-333 / DSM 997 / K(L3346) / K-hell)</name>
    <dbReference type="NCBI Taxonomy" id="771870"/>
    <lineage>
        <taxon>Eukaryota</taxon>
        <taxon>Fungi</taxon>
        <taxon>Dikarya</taxon>
        <taxon>Ascomycota</taxon>
        <taxon>Pezizomycotina</taxon>
        <taxon>Sordariomycetes</taxon>
        <taxon>Sordariomycetidae</taxon>
        <taxon>Sordariales</taxon>
        <taxon>Sordariaceae</taxon>
        <taxon>Sordaria</taxon>
    </lineage>
</organism>
<dbReference type="HOGENOM" id="CLU_427050_0_0_1"/>
<evidence type="ECO:0000313" key="2">
    <source>
        <dbReference type="EMBL" id="CCC13701.1"/>
    </source>
</evidence>
<feature type="compositionally biased region" description="Basic and acidic residues" evidence="1">
    <location>
        <begin position="246"/>
        <end position="257"/>
    </location>
</feature>
<feature type="region of interest" description="Disordered" evidence="1">
    <location>
        <begin position="493"/>
        <end position="559"/>
    </location>
</feature>
<name>F7W856_SORMK</name>
<dbReference type="OMA" id="PWAREFE"/>
<dbReference type="OrthoDB" id="3594103at2759"/>
<feature type="region of interest" description="Disordered" evidence="1">
    <location>
        <begin position="424"/>
        <end position="452"/>
    </location>
</feature>
<dbReference type="PANTHER" id="PTHR37538:SF1">
    <property type="entry name" value="BTB DOMAIN-CONTAINING PROTEIN"/>
    <property type="match status" value="1"/>
</dbReference>
<feature type="compositionally biased region" description="Basic and acidic residues" evidence="1">
    <location>
        <begin position="623"/>
        <end position="632"/>
    </location>
</feature>
<comment type="caution">
    <text evidence="2">The sequence shown here is derived from an EMBL/GenBank/DDBJ whole genome shotgun (WGS) entry which is preliminary data.</text>
</comment>
<gene>
    <name evidence="2" type="ORF">SMAC_08204</name>
</gene>
<feature type="region of interest" description="Disordered" evidence="1">
    <location>
        <begin position="572"/>
        <end position="645"/>
    </location>
</feature>
<feature type="compositionally biased region" description="Basic and acidic residues" evidence="1">
    <location>
        <begin position="540"/>
        <end position="553"/>
    </location>
</feature>
<dbReference type="InParanoid" id="F7W856"/>
<feature type="compositionally biased region" description="Basic and acidic residues" evidence="1">
    <location>
        <begin position="436"/>
        <end position="452"/>
    </location>
</feature>
<dbReference type="Proteomes" id="UP000001881">
    <property type="component" value="Unassembled WGS sequence"/>
</dbReference>